<evidence type="ECO:0000313" key="1">
    <source>
        <dbReference type="EMBL" id="KAI4357013.1"/>
    </source>
</evidence>
<comment type="caution">
    <text evidence="1">The sequence shown here is derived from an EMBL/GenBank/DDBJ whole genome shotgun (WGS) entry which is preliminary data.</text>
</comment>
<reference evidence="1 2" key="1">
    <citation type="journal article" date="2022" name="DNA Res.">
        <title>Chromosomal-level genome assembly of the orchid tree Bauhinia variegata (Leguminosae; Cercidoideae) supports the allotetraploid origin hypothesis of Bauhinia.</title>
        <authorList>
            <person name="Zhong Y."/>
            <person name="Chen Y."/>
            <person name="Zheng D."/>
            <person name="Pang J."/>
            <person name="Liu Y."/>
            <person name="Luo S."/>
            <person name="Meng S."/>
            <person name="Qian L."/>
            <person name="Wei D."/>
            <person name="Dai S."/>
            <person name="Zhou R."/>
        </authorList>
    </citation>
    <scope>NUCLEOTIDE SEQUENCE [LARGE SCALE GENOMIC DNA]</scope>
    <source>
        <strain evidence="1">BV-YZ2020</strain>
    </source>
</reference>
<proteinExistence type="predicted"/>
<protein>
    <submittedName>
        <fullName evidence="1">Uncharacterized protein</fullName>
    </submittedName>
</protein>
<evidence type="ECO:0000313" key="2">
    <source>
        <dbReference type="Proteomes" id="UP000828941"/>
    </source>
</evidence>
<accession>A0ACB9Q878</accession>
<dbReference type="EMBL" id="CM039426">
    <property type="protein sequence ID" value="KAI4357013.1"/>
    <property type="molecule type" value="Genomic_DNA"/>
</dbReference>
<dbReference type="Proteomes" id="UP000828941">
    <property type="component" value="Chromosome 1"/>
</dbReference>
<organism evidence="1 2">
    <name type="scientific">Bauhinia variegata</name>
    <name type="common">Purple orchid tree</name>
    <name type="synonym">Phanera variegata</name>
    <dbReference type="NCBI Taxonomy" id="167791"/>
    <lineage>
        <taxon>Eukaryota</taxon>
        <taxon>Viridiplantae</taxon>
        <taxon>Streptophyta</taxon>
        <taxon>Embryophyta</taxon>
        <taxon>Tracheophyta</taxon>
        <taxon>Spermatophyta</taxon>
        <taxon>Magnoliopsida</taxon>
        <taxon>eudicotyledons</taxon>
        <taxon>Gunneridae</taxon>
        <taxon>Pentapetalae</taxon>
        <taxon>rosids</taxon>
        <taxon>fabids</taxon>
        <taxon>Fabales</taxon>
        <taxon>Fabaceae</taxon>
        <taxon>Cercidoideae</taxon>
        <taxon>Cercideae</taxon>
        <taxon>Bauhiniinae</taxon>
        <taxon>Bauhinia</taxon>
    </lineage>
</organism>
<gene>
    <name evidence="1" type="ORF">L6164_000992</name>
</gene>
<sequence>MSESNAVANGLAGAGGGIIAQIITYPLQTVNTRQQTERTLQKKKKEEGPVHSPNTLLQILQVIRTEGWGGLYSGLKPSLFGTAASQGVYYFFYQALKNKAVAIAVARKVKGHGDGTVGMFGWLVVAAIAGSLNVLLTIPIWVLVTRMQTQTQAERKIMEAKKEALMRELSESGSEDSTLQNKLAELESTKPQPYGTLHAAKEVYNEAGITGFWKGVIPSLIMVCNPSIQFMIYESSLKHLRARRAAKKQGNRSITALEVFLVGAIAKLGATVSTYPLLVVKSRLQAKQEIGGNNSLRYSGTFDAMLKMIRYEGLPGFYKGMSTKIVQSVFAASVLFMIKEELVKGFMVLADKSKKITLENVRSRSNEQSTRPNMARAASLQFLGSLKLCFASLSVAMAPKRGGKAPVAAAKKKPEKVANPLFEKRPKQFGIGGALPPKRDLTRFVKWPKTVQIQRKKRILKQRLKVPPALNQFTKTLDKNLATNLFKMLLKYRPEDKAEKKERLLKRAQAEAEGKTAEAKKPIVVKYGLNHVTYLIEQNKAQLVVIAHDVDPIELVVWLPALCRKMEIPYCIVKGKARLGSIVHKKTASVLCLTTVKNEDKLEFSKILEAIKANFNDKYDEYRKKWGGGIMGSKSQARTKAKERLLAKEAAQRMS</sequence>
<keyword evidence="2" id="KW-1185">Reference proteome</keyword>
<name>A0ACB9Q878_BAUVA</name>